<comment type="caution">
    <text evidence="9">Lacks conserved residue(s) required for the propagation of feature annotation.</text>
</comment>
<dbReference type="GO" id="GO:0004789">
    <property type="term" value="F:thiamine-phosphate diphosphorylase activity"/>
    <property type="evidence" value="ECO:0007669"/>
    <property type="project" value="UniProtKB-UniRule"/>
</dbReference>
<dbReference type="InterPro" id="IPR036206">
    <property type="entry name" value="ThiamineP_synth_sf"/>
</dbReference>
<dbReference type="EMBL" id="DRMJ01000354">
    <property type="protein sequence ID" value="HHL43312.1"/>
    <property type="molecule type" value="Genomic_DNA"/>
</dbReference>
<accession>A0A7C5M0G0</accession>
<evidence type="ECO:0000256" key="10">
    <source>
        <dbReference type="RuleBase" id="RU003826"/>
    </source>
</evidence>
<dbReference type="HAMAP" id="MF_00097">
    <property type="entry name" value="TMP_synthase"/>
    <property type="match status" value="1"/>
</dbReference>
<evidence type="ECO:0000256" key="3">
    <source>
        <dbReference type="ARBA" id="ARBA00022723"/>
    </source>
</evidence>
<dbReference type="UniPathway" id="UPA00060">
    <property type="reaction ID" value="UER00141"/>
</dbReference>
<evidence type="ECO:0000256" key="9">
    <source>
        <dbReference type="HAMAP-Rule" id="MF_00097"/>
    </source>
</evidence>
<dbReference type="GO" id="GO:0009229">
    <property type="term" value="P:thiamine diphosphate biosynthetic process"/>
    <property type="evidence" value="ECO:0007669"/>
    <property type="project" value="UniProtKB-UniRule"/>
</dbReference>
<dbReference type="Gene3D" id="3.20.20.70">
    <property type="entry name" value="Aldolase class I"/>
    <property type="match status" value="1"/>
</dbReference>
<dbReference type="InterPro" id="IPR034291">
    <property type="entry name" value="TMP_synthase"/>
</dbReference>
<name>A0A7C5M0G0_9PROT</name>
<dbReference type="AlphaFoldDB" id="A0A7C5M0G0"/>
<evidence type="ECO:0000313" key="13">
    <source>
        <dbReference type="EMBL" id="HHL43312.1"/>
    </source>
</evidence>
<feature type="binding site" evidence="9">
    <location>
        <position position="73"/>
    </location>
    <ligand>
        <name>Mg(2+)</name>
        <dbReference type="ChEBI" id="CHEBI:18420"/>
    </ligand>
</feature>
<feature type="binding site" evidence="9">
    <location>
        <position position="168"/>
    </location>
    <ligand>
        <name>2-[(2R,5Z)-2-carboxy-4-methylthiazol-5(2H)-ylidene]ethyl phosphate</name>
        <dbReference type="ChEBI" id="CHEBI:62899"/>
    </ligand>
</feature>
<comment type="similarity">
    <text evidence="9 10">Belongs to the thiamine-phosphate synthase family.</text>
</comment>
<comment type="catalytic activity">
    <reaction evidence="6 9 10">
        <text>4-methyl-5-(2-phosphooxyethyl)-thiazole + 4-amino-2-methyl-5-(diphosphooxymethyl)pyrimidine + H(+) = thiamine phosphate + diphosphate</text>
        <dbReference type="Rhea" id="RHEA:22328"/>
        <dbReference type="ChEBI" id="CHEBI:15378"/>
        <dbReference type="ChEBI" id="CHEBI:33019"/>
        <dbReference type="ChEBI" id="CHEBI:37575"/>
        <dbReference type="ChEBI" id="CHEBI:57841"/>
        <dbReference type="ChEBI" id="CHEBI:58296"/>
        <dbReference type="EC" id="2.5.1.3"/>
    </reaction>
</comment>
<keyword evidence="4 9" id="KW-0460">Magnesium</keyword>
<dbReference type="CDD" id="cd00564">
    <property type="entry name" value="TMP_TenI"/>
    <property type="match status" value="1"/>
</dbReference>
<evidence type="ECO:0000256" key="2">
    <source>
        <dbReference type="ARBA" id="ARBA00022679"/>
    </source>
</evidence>
<sequence length="214" mass="23043">MSENPTCQIYLITPPSIGDIQAFSRILQTTLAAAPIACLQIRIKDRAPEDIINLATEIVPICHAHETLVIMNDDPHLVAPCQADGVHLGQSDMDIKNAQQLLEDDAIIGITCHNSTSLAIEAAMSDADYVAFGSFFESATKPEARPADLEILQWWRHTTIIPSVAIGGITVDNAEAIIKAGADYIALSSGVWDYAKGPAEAVKRLSAQCHAHSF</sequence>
<comment type="catalytic activity">
    <reaction evidence="7 9 10">
        <text>2-(2-carboxy-4-methylthiazol-5-yl)ethyl phosphate + 4-amino-2-methyl-5-(diphosphooxymethyl)pyrimidine + 2 H(+) = thiamine phosphate + CO2 + diphosphate</text>
        <dbReference type="Rhea" id="RHEA:47848"/>
        <dbReference type="ChEBI" id="CHEBI:15378"/>
        <dbReference type="ChEBI" id="CHEBI:16526"/>
        <dbReference type="ChEBI" id="CHEBI:33019"/>
        <dbReference type="ChEBI" id="CHEBI:37575"/>
        <dbReference type="ChEBI" id="CHEBI:57841"/>
        <dbReference type="ChEBI" id="CHEBI:62890"/>
        <dbReference type="EC" id="2.5.1.3"/>
    </reaction>
</comment>
<dbReference type="EC" id="2.5.1.3" evidence="9"/>
<organism evidence="13">
    <name type="scientific">Hellea balneolensis</name>
    <dbReference type="NCBI Taxonomy" id="287478"/>
    <lineage>
        <taxon>Bacteria</taxon>
        <taxon>Pseudomonadati</taxon>
        <taxon>Pseudomonadota</taxon>
        <taxon>Alphaproteobacteria</taxon>
        <taxon>Maricaulales</taxon>
        <taxon>Robiginitomaculaceae</taxon>
        <taxon>Hellea</taxon>
    </lineage>
</organism>
<evidence type="ECO:0000259" key="12">
    <source>
        <dbReference type="Pfam" id="PF02581"/>
    </source>
</evidence>
<dbReference type="SUPFAM" id="SSF51391">
    <property type="entry name" value="Thiamin phosphate synthase"/>
    <property type="match status" value="1"/>
</dbReference>
<comment type="function">
    <text evidence="9">Condenses 4-methyl-5-(beta-hydroxyethyl)thiazole monophosphate (THZ-P) and 2-methyl-4-amino-5-hydroxymethyl pyrimidine pyrophosphate (HMP-PP) to form thiamine monophosphate (TMP).</text>
</comment>
<comment type="catalytic activity">
    <reaction evidence="8 9 10">
        <text>2-[(2R,5Z)-2-carboxy-4-methylthiazol-5(2H)-ylidene]ethyl phosphate + 4-amino-2-methyl-5-(diphosphooxymethyl)pyrimidine + 2 H(+) = thiamine phosphate + CO2 + diphosphate</text>
        <dbReference type="Rhea" id="RHEA:47844"/>
        <dbReference type="ChEBI" id="CHEBI:15378"/>
        <dbReference type="ChEBI" id="CHEBI:16526"/>
        <dbReference type="ChEBI" id="CHEBI:33019"/>
        <dbReference type="ChEBI" id="CHEBI:37575"/>
        <dbReference type="ChEBI" id="CHEBI:57841"/>
        <dbReference type="ChEBI" id="CHEBI:62899"/>
        <dbReference type="EC" id="2.5.1.3"/>
    </reaction>
</comment>
<evidence type="ECO:0000256" key="1">
    <source>
        <dbReference type="ARBA" id="ARBA00005165"/>
    </source>
</evidence>
<dbReference type="Proteomes" id="UP000885830">
    <property type="component" value="Unassembled WGS sequence"/>
</dbReference>
<evidence type="ECO:0000256" key="6">
    <source>
        <dbReference type="ARBA" id="ARBA00047334"/>
    </source>
</evidence>
<comment type="caution">
    <text evidence="13">The sequence shown here is derived from an EMBL/GenBank/DDBJ whole genome shotgun (WGS) entry which is preliminary data.</text>
</comment>
<comment type="pathway">
    <text evidence="1 9 11">Cofactor biosynthesis; thiamine diphosphate biosynthesis; thiamine phosphate from 4-amino-2-methyl-5-diphosphomethylpyrimidine and 4-methyl-5-(2-phosphoethyl)-thiazole: step 1/1.</text>
</comment>
<gene>
    <name evidence="9 13" type="primary">thiE</name>
    <name evidence="13" type="ORF">ENJ42_06840</name>
</gene>
<feature type="binding site" evidence="9">
    <location>
        <position position="141"/>
    </location>
    <ligand>
        <name>4-amino-2-methyl-5-(diphosphooxymethyl)pyrimidine</name>
        <dbReference type="ChEBI" id="CHEBI:57841"/>
    </ligand>
</feature>
<comment type="cofactor">
    <cofactor evidence="9">
        <name>Mg(2+)</name>
        <dbReference type="ChEBI" id="CHEBI:18420"/>
    </cofactor>
    <text evidence="9">Binds 1 Mg(2+) ion per subunit.</text>
</comment>
<evidence type="ECO:0000256" key="5">
    <source>
        <dbReference type="ARBA" id="ARBA00022977"/>
    </source>
</evidence>
<dbReference type="InterPro" id="IPR013785">
    <property type="entry name" value="Aldolase_TIM"/>
</dbReference>
<dbReference type="NCBIfam" id="TIGR00693">
    <property type="entry name" value="thiE"/>
    <property type="match status" value="1"/>
</dbReference>
<dbReference type="GO" id="GO:0009228">
    <property type="term" value="P:thiamine biosynthetic process"/>
    <property type="evidence" value="ECO:0007669"/>
    <property type="project" value="UniProtKB-KW"/>
</dbReference>
<feature type="binding site" evidence="9">
    <location>
        <position position="111"/>
    </location>
    <ligand>
        <name>4-amino-2-methyl-5-(diphosphooxymethyl)pyrimidine</name>
        <dbReference type="ChEBI" id="CHEBI:57841"/>
    </ligand>
</feature>
<keyword evidence="3 9" id="KW-0479">Metal-binding</keyword>
<dbReference type="PANTHER" id="PTHR20857:SF15">
    <property type="entry name" value="THIAMINE-PHOSPHATE SYNTHASE"/>
    <property type="match status" value="1"/>
</dbReference>
<evidence type="ECO:0000256" key="8">
    <source>
        <dbReference type="ARBA" id="ARBA00047883"/>
    </source>
</evidence>
<feature type="binding site" evidence="9">
    <location>
        <begin position="40"/>
        <end position="44"/>
    </location>
    <ligand>
        <name>4-amino-2-methyl-5-(diphosphooxymethyl)pyrimidine</name>
        <dbReference type="ChEBI" id="CHEBI:57841"/>
    </ligand>
</feature>
<feature type="domain" description="Thiamine phosphate synthase/TenI" evidence="12">
    <location>
        <begin position="9"/>
        <end position="191"/>
    </location>
</feature>
<dbReference type="InterPro" id="IPR022998">
    <property type="entry name" value="ThiamineP_synth_TenI"/>
</dbReference>
<reference evidence="13" key="1">
    <citation type="journal article" date="2020" name="mSystems">
        <title>Genome- and Community-Level Interaction Insights into Carbon Utilization and Element Cycling Functions of Hydrothermarchaeota in Hydrothermal Sediment.</title>
        <authorList>
            <person name="Zhou Z."/>
            <person name="Liu Y."/>
            <person name="Xu W."/>
            <person name="Pan J."/>
            <person name="Luo Z.H."/>
            <person name="Li M."/>
        </authorList>
    </citation>
    <scope>NUCLEOTIDE SEQUENCE [LARGE SCALE GENOMIC DNA]</scope>
    <source>
        <strain evidence="13">HyVt-485</strain>
    </source>
</reference>
<evidence type="ECO:0000256" key="4">
    <source>
        <dbReference type="ARBA" id="ARBA00022842"/>
    </source>
</evidence>
<keyword evidence="5 9" id="KW-0784">Thiamine biosynthesis</keyword>
<proteinExistence type="inferred from homology"/>
<evidence type="ECO:0000256" key="11">
    <source>
        <dbReference type="RuleBase" id="RU004253"/>
    </source>
</evidence>
<dbReference type="PANTHER" id="PTHR20857">
    <property type="entry name" value="THIAMINE-PHOSPHATE PYROPHOSPHORYLASE"/>
    <property type="match status" value="1"/>
</dbReference>
<dbReference type="Pfam" id="PF02581">
    <property type="entry name" value="TMP-TENI"/>
    <property type="match status" value="1"/>
</dbReference>
<feature type="binding site" evidence="9">
    <location>
        <position position="72"/>
    </location>
    <ligand>
        <name>4-amino-2-methyl-5-(diphosphooxymethyl)pyrimidine</name>
        <dbReference type="ChEBI" id="CHEBI:57841"/>
    </ligand>
</feature>
<keyword evidence="2 9" id="KW-0808">Transferase</keyword>
<dbReference type="GO" id="GO:0005737">
    <property type="term" value="C:cytoplasm"/>
    <property type="evidence" value="ECO:0007669"/>
    <property type="project" value="TreeGrafter"/>
</dbReference>
<dbReference type="GO" id="GO:0000287">
    <property type="term" value="F:magnesium ion binding"/>
    <property type="evidence" value="ECO:0007669"/>
    <property type="project" value="UniProtKB-UniRule"/>
</dbReference>
<protein>
    <recommendedName>
        <fullName evidence="9">Thiamine-phosphate synthase</fullName>
        <shortName evidence="9">TP synthase</shortName>
        <shortName evidence="9">TPS</shortName>
        <ecNumber evidence="9">2.5.1.3</ecNumber>
    </recommendedName>
    <alternativeName>
        <fullName evidence="9">Thiamine-phosphate pyrophosphorylase</fullName>
        <shortName evidence="9">TMP pyrophosphorylase</shortName>
        <shortName evidence="9">TMP-PPase</shortName>
    </alternativeName>
</protein>
<evidence type="ECO:0000256" key="7">
    <source>
        <dbReference type="ARBA" id="ARBA00047851"/>
    </source>
</evidence>
<feature type="binding site" evidence="9">
    <location>
        <position position="92"/>
    </location>
    <ligand>
        <name>Mg(2+)</name>
        <dbReference type="ChEBI" id="CHEBI:18420"/>
    </ligand>
</feature>
<feature type="binding site" evidence="9">
    <location>
        <begin position="138"/>
        <end position="140"/>
    </location>
    <ligand>
        <name>2-[(2R,5Z)-2-carboxy-4-methylthiazol-5(2H)-ylidene]ethyl phosphate</name>
        <dbReference type="ChEBI" id="CHEBI:62899"/>
    </ligand>
</feature>